<dbReference type="RefSeq" id="WP_009602347.1">
    <property type="nucleotide sequence ID" value="NZ_AEIU01000088.1"/>
</dbReference>
<evidence type="ECO:0000256" key="1">
    <source>
        <dbReference type="ARBA" id="ARBA00005495"/>
    </source>
</evidence>
<sequence length="95" mass="10853">MLGLREVDGTFIQKKHKLTCHCGCVEIELDLPKGLEDVRRCDCSLCRRRGAIVASAPLKNIKILKGHEMLYPSDFKMQYSERCHSVEFKENDAAK</sequence>
<reference evidence="5 6" key="1">
    <citation type="journal article" date="2012" name="Int. J. Syst. Evol. Microbiol.">
        <title>Vibrio caribbeanicus sp. nov., isolated from the marine sponge Scleritoderma cyanea.</title>
        <authorList>
            <person name="Hoffmann M."/>
            <person name="Monday S.R."/>
            <person name="Allard M.W."/>
            <person name="Strain E.A."/>
            <person name="Whittaker P."/>
            <person name="Naum M."/>
            <person name="McCarthy P.J."/>
            <person name="Lopez J.V."/>
            <person name="Fischer M."/>
            <person name="Brown E.W."/>
        </authorList>
    </citation>
    <scope>NUCLEOTIDE SEQUENCE [LARGE SCALE GENOMIC DNA]</scope>
    <source>
        <strain evidence="5 6">ATCC BAA-2122</strain>
    </source>
</reference>
<dbReference type="AlphaFoldDB" id="E3BMK5"/>
<dbReference type="EMBL" id="AEIU01000088">
    <property type="protein sequence ID" value="EFP95750.1"/>
    <property type="molecule type" value="Genomic_DNA"/>
</dbReference>
<gene>
    <name evidence="5" type="ORF">VIBC2010_17405</name>
</gene>
<evidence type="ECO:0000313" key="6">
    <source>
        <dbReference type="Proteomes" id="UP000002943"/>
    </source>
</evidence>
<protein>
    <submittedName>
        <fullName evidence="5">Glutathione-dependent formaldehyde-activating, GFA</fullName>
    </submittedName>
</protein>
<evidence type="ECO:0000259" key="4">
    <source>
        <dbReference type="PROSITE" id="PS51891"/>
    </source>
</evidence>
<dbReference type="STRING" id="796620.VIBC2010_17405"/>
<name>E3BMK5_9VIBR</name>
<dbReference type="eggNOG" id="COG3791">
    <property type="taxonomic scope" value="Bacteria"/>
</dbReference>
<dbReference type="Proteomes" id="UP000002943">
    <property type="component" value="Unassembled WGS sequence"/>
</dbReference>
<evidence type="ECO:0000256" key="3">
    <source>
        <dbReference type="ARBA" id="ARBA00022833"/>
    </source>
</evidence>
<dbReference type="GO" id="GO:0016846">
    <property type="term" value="F:carbon-sulfur lyase activity"/>
    <property type="evidence" value="ECO:0007669"/>
    <property type="project" value="InterPro"/>
</dbReference>
<dbReference type="GO" id="GO:0046872">
    <property type="term" value="F:metal ion binding"/>
    <property type="evidence" value="ECO:0007669"/>
    <property type="project" value="UniProtKB-KW"/>
</dbReference>
<keyword evidence="2" id="KW-0479">Metal-binding</keyword>
<keyword evidence="6" id="KW-1185">Reference proteome</keyword>
<dbReference type="InterPro" id="IPR011057">
    <property type="entry name" value="Mss4-like_sf"/>
</dbReference>
<proteinExistence type="inferred from homology"/>
<keyword evidence="3" id="KW-0862">Zinc</keyword>
<feature type="domain" description="CENP-V/GFA" evidence="4">
    <location>
        <begin position="16"/>
        <end position="95"/>
    </location>
</feature>
<dbReference type="PROSITE" id="PS51891">
    <property type="entry name" value="CENP_V_GFA"/>
    <property type="match status" value="1"/>
</dbReference>
<dbReference type="SUPFAM" id="SSF51316">
    <property type="entry name" value="Mss4-like"/>
    <property type="match status" value="1"/>
</dbReference>
<evidence type="ECO:0000313" key="5">
    <source>
        <dbReference type="EMBL" id="EFP95750.1"/>
    </source>
</evidence>
<evidence type="ECO:0000256" key="2">
    <source>
        <dbReference type="ARBA" id="ARBA00022723"/>
    </source>
</evidence>
<dbReference type="Gene3D" id="2.170.150.70">
    <property type="match status" value="1"/>
</dbReference>
<dbReference type="InterPro" id="IPR006913">
    <property type="entry name" value="CENP-V/GFA"/>
</dbReference>
<comment type="caution">
    <text evidence="5">The sequence shown here is derived from an EMBL/GenBank/DDBJ whole genome shotgun (WGS) entry which is preliminary data.</text>
</comment>
<comment type="similarity">
    <text evidence="1">Belongs to the Gfa family.</text>
</comment>
<organism evidence="5 6">
    <name type="scientific">Vibrio caribbeanicus ATCC BAA-2122</name>
    <dbReference type="NCBI Taxonomy" id="796620"/>
    <lineage>
        <taxon>Bacteria</taxon>
        <taxon>Pseudomonadati</taxon>
        <taxon>Pseudomonadota</taxon>
        <taxon>Gammaproteobacteria</taxon>
        <taxon>Vibrionales</taxon>
        <taxon>Vibrionaceae</taxon>
        <taxon>Vibrio</taxon>
    </lineage>
</organism>
<accession>E3BMK5</accession>